<feature type="region of interest" description="Disordered" evidence="2">
    <location>
        <begin position="110"/>
        <end position="350"/>
    </location>
</feature>
<dbReference type="Gene3D" id="1.10.533.10">
    <property type="entry name" value="Death Domain, Fas"/>
    <property type="match status" value="2"/>
</dbReference>
<comment type="similarity">
    <text evidence="1">Belongs to the TRAFAC class dynamin-like GTPase superfamily. Very large inducible GTPase (VLIG) family.</text>
</comment>
<proteinExistence type="inferred from homology"/>
<dbReference type="Gene3D" id="3.40.50.300">
    <property type="entry name" value="P-loop containing nucleotide triphosphate hydrolases"/>
    <property type="match status" value="1"/>
</dbReference>
<feature type="domain" description="VLIG-type G" evidence="4">
    <location>
        <begin position="1115"/>
        <end position="1359"/>
    </location>
</feature>
<dbReference type="Pfam" id="PF00619">
    <property type="entry name" value="CARD"/>
    <property type="match status" value="1"/>
</dbReference>
<organism evidence="5 6">
    <name type="scientific">Podarcis lilfordi</name>
    <name type="common">Lilford's wall lizard</name>
    <dbReference type="NCBI Taxonomy" id="74358"/>
    <lineage>
        <taxon>Eukaryota</taxon>
        <taxon>Metazoa</taxon>
        <taxon>Chordata</taxon>
        <taxon>Craniata</taxon>
        <taxon>Vertebrata</taxon>
        <taxon>Euteleostomi</taxon>
        <taxon>Lepidosauria</taxon>
        <taxon>Squamata</taxon>
        <taxon>Bifurcata</taxon>
        <taxon>Unidentata</taxon>
        <taxon>Episquamata</taxon>
        <taxon>Laterata</taxon>
        <taxon>Lacertibaenia</taxon>
        <taxon>Lacertidae</taxon>
        <taxon>Podarcis</taxon>
    </lineage>
</organism>
<feature type="compositionally biased region" description="Basic and acidic residues" evidence="2">
    <location>
        <begin position="118"/>
        <end position="134"/>
    </location>
</feature>
<dbReference type="InterPro" id="IPR001315">
    <property type="entry name" value="CARD"/>
</dbReference>
<dbReference type="PANTHER" id="PTHR14819">
    <property type="entry name" value="GTP-BINDING"/>
    <property type="match status" value="1"/>
</dbReference>
<name>A0AA35L840_9SAUR</name>
<evidence type="ECO:0000256" key="2">
    <source>
        <dbReference type="SAM" id="MobiDB-lite"/>
    </source>
</evidence>
<dbReference type="Pfam" id="PF25683">
    <property type="entry name" value="URGCP_GTPase"/>
    <property type="match status" value="1"/>
</dbReference>
<evidence type="ECO:0000313" key="5">
    <source>
        <dbReference type="EMBL" id="CAI5791043.1"/>
    </source>
</evidence>
<dbReference type="PROSITE" id="PS50209">
    <property type="entry name" value="CARD"/>
    <property type="match status" value="1"/>
</dbReference>
<dbReference type="PANTHER" id="PTHR14819:SF9">
    <property type="entry name" value="UP-REGULATOR OF CELL PROLIFERATION-LIKE"/>
    <property type="match status" value="1"/>
</dbReference>
<dbReference type="PROSITE" id="PS51717">
    <property type="entry name" value="G_VLIG"/>
    <property type="match status" value="1"/>
</dbReference>
<dbReference type="InterPro" id="IPR058641">
    <property type="entry name" value="GVIN1_dom"/>
</dbReference>
<dbReference type="EMBL" id="OX395138">
    <property type="protein sequence ID" value="CAI5791043.1"/>
    <property type="molecule type" value="Genomic_DNA"/>
</dbReference>
<feature type="compositionally biased region" description="Basic and acidic residues" evidence="2">
    <location>
        <begin position="189"/>
        <end position="198"/>
    </location>
</feature>
<keyword evidence="6" id="KW-1185">Reference proteome</keyword>
<dbReference type="Pfam" id="PF25974">
    <property type="entry name" value="URGCP_9th"/>
    <property type="match status" value="1"/>
</dbReference>
<feature type="compositionally biased region" description="Basic and acidic residues" evidence="2">
    <location>
        <begin position="451"/>
        <end position="461"/>
    </location>
</feature>
<feature type="region of interest" description="Disordered" evidence="2">
    <location>
        <begin position="450"/>
        <end position="500"/>
    </location>
</feature>
<feature type="domain" description="CARD" evidence="3">
    <location>
        <begin position="365"/>
        <end position="437"/>
    </location>
</feature>
<dbReference type="GO" id="GO:0042981">
    <property type="term" value="P:regulation of apoptotic process"/>
    <property type="evidence" value="ECO:0007669"/>
    <property type="project" value="InterPro"/>
</dbReference>
<sequence>MAFSGRNPSEIIWRARRKLAEDLLLIDSELILDVADSHLLLTQGEFFSLSEIKDPQAFVECLIELVLGKKESTQELFLDCLENLRQAFPSLQPISEYVEDDHLNLRNDLQVPDSVEFSGERSGSKSMDLARSENQDASQSQEGVGEVETIGFPVSSEAGSGSQSPDDAVMLPGNASSTEDPDASLLLSSKEREVKTPDAPDVAKNPSAAAMSTENGDRDEDLESSSSPWIGSGAKSPSAPLSSSKGSGASDGNCGKSEGTGSGVEIPGISASKREEEGAQQLDCSKRKRTSSSPTRREKSENSKGAFFQTSEDLARMQLMKATPKLTPAEKKSYSQKTKGSLTEDVPNETTIKGSMDSVMVSGGEIIRKARKQLIEILQKDLELVLDELFSQSLITEEEYEALDKTEEDSKKKIRKLLIMIQKMGEIACGKFLECLEIARPGSNQVLQNSIHERLPPEEKTGSPGVLGETEEAVPKVPAGQEKEDELESEAEQKKKHASKEGRKALKNIIAKLKFRKYSSKKLALKEILEISSGNLKDCSPCTLGDLPWHFLKKVLALNVTARSTSLQHETLDNKGMPLKEKEKRIDERIFFDTKTDEIDSVNPLDVLCAVLLCSDSFLQQEILLKMSMCQFALPLILPPLKTSKCTLMLWAMRDIVKKWRPHSLAESRGFKEDSLVLTPMPTVSFVRMGSCNLSKSKVLNEFLSPSQQHNDFFLHRDMECGNIPREIADGLVEIAWYFPGGRTNTDLFPEPVAVANLRGDVESHWVQFSFLTQVSSAVFIFAECIGDREYTLLSSLKDLSTQFYFILEGRSRKSDCTLEFLNKLAPVIKLDNSHILVKNATMNKAVFVELLRAAVGKIIASNPKCVSIDKMCTTAHELTIQVDEDHKECQDALRCATEISGEIKDVAVYKKETLILQGDLWKNLAKVEKELCRMERQGDMPSEKYRSELRGRWLELRRQQSQCDLTIGLINFIHGIKHLKDAERNYFLKWMKFNLDHIARGNLSKLRADYKEKCKKLGDDGRKIAEVDQLISSSSLGVEHFMRELGQFYEAECSMVNEGKIAKNKRQFAHFPSIAAELLLEGFPLELIDGDASNIPLQWITDVLNKLNNKLRGQSKMMVITVLGVQSTGKSTLLNTMFGLQFAVSSGRCTRGAFMTLLNIRENMVQELGCDFILVIDTEGLKAPELAKLEDSYQHDNELATLVIGLSDITIVNMAMENATEMKDILQIVTHAFLRMEKIGQKPNCQFVHQNVSDVSAHDQNMRDRKHLLEQLNEMTQAAAKMEKLNRDIKFSDIMDYDPEMHNWYIPGLWHGVPPMAPVNMGYSEKVLELKKYIFEFIKNRTCKIPPKDIPQFIEWVKSLWNAVKHENFIFSFRNSLIAEAYNQLSMKYSEWDWHFRREMHLWVSEQETSIQNVSPDEFDIRSLQNELSQKLLAGEQQILENLKQYFESRAANLHLVERYREDFVRSAHSLKQELESYSYNKCQEAVRIQKGLHKIHSLQTEYLKIIEGKVDGLLKKCRENEDRIEDQELGKEFERMWMETLSEISPVPLEKRQIYEKVDSYLRREMSHRGSSVNVKVQGAKSLLSYKMNTFQMKSEYMDSTWWCRVKRFFAKKECLHEIEELANSLMAKCSSYICKKVDSKGDYDDTYCGELLQIINEMLQQSDAQKLPITTRFEVDLKLHILGEAAHEFQKMHDEFIKENDPYLRLEKLKPHYFSIFRDLYLEKDAQQIRAKDFCDQCLHPALVSYINKRLGIEMVDDILNSAQSIGYASRSFFQFTVLKELLEEGNVNSYVKYIRAYEKFVKNWIQEQILDYYAENEGLKKLEGEILSAIVKKIIETLKKLKHQDIETVSEFLDSFCREMQKELVISKDSLLGVQFKNATDPAQFSACVENFLADLQQQIIFECDILDLQYKLSKLPVSPQDEIFKRVFGCGKQCPFCKVPCEAGGSAHQEHFATVHRPKGLGTYREIVSEKLVYGICSTAVASNAEFKNQDTNWELYPYKDYRSYYPDWCIQPDPSINASDYWKFVLNKYNHDFARIYEAKPADLPEDWKNITEEQALKALKDIYNMK</sequence>
<dbReference type="SUPFAM" id="SSF47986">
    <property type="entry name" value="DEATH domain"/>
    <property type="match status" value="1"/>
</dbReference>
<protein>
    <submittedName>
        <fullName evidence="5">Interferon-induced very large GTPase 1-like isoform X1</fullName>
    </submittedName>
</protein>
<dbReference type="SUPFAM" id="SSF52540">
    <property type="entry name" value="P-loop containing nucleoside triphosphate hydrolases"/>
    <property type="match status" value="1"/>
</dbReference>
<dbReference type="InterPro" id="IPR057365">
    <property type="entry name" value="URGCP"/>
</dbReference>
<dbReference type="Proteomes" id="UP001178461">
    <property type="component" value="Chromosome 13"/>
</dbReference>
<dbReference type="SMART" id="SM00114">
    <property type="entry name" value="CARD"/>
    <property type="match status" value="1"/>
</dbReference>
<evidence type="ECO:0000259" key="3">
    <source>
        <dbReference type="PROSITE" id="PS50209"/>
    </source>
</evidence>
<evidence type="ECO:0000256" key="1">
    <source>
        <dbReference type="ARBA" id="ARBA00006828"/>
    </source>
</evidence>
<feature type="compositionally biased region" description="Low complexity" evidence="2">
    <location>
        <begin position="231"/>
        <end position="250"/>
    </location>
</feature>
<dbReference type="InterPro" id="IPR052986">
    <property type="entry name" value="VLIG_GTPase"/>
</dbReference>
<evidence type="ECO:0000259" key="4">
    <source>
        <dbReference type="PROSITE" id="PS51717"/>
    </source>
</evidence>
<reference evidence="5" key="1">
    <citation type="submission" date="2022-12" db="EMBL/GenBank/DDBJ databases">
        <authorList>
            <person name="Alioto T."/>
            <person name="Alioto T."/>
            <person name="Gomez Garrido J."/>
        </authorList>
    </citation>
    <scope>NUCLEOTIDE SEQUENCE</scope>
</reference>
<dbReference type="InterPro" id="IPR030383">
    <property type="entry name" value="G_VLIG_dom"/>
</dbReference>
<dbReference type="CDD" id="cd01671">
    <property type="entry name" value="CARD"/>
    <property type="match status" value="1"/>
</dbReference>
<dbReference type="InterPro" id="IPR011029">
    <property type="entry name" value="DEATH-like_dom_sf"/>
</dbReference>
<dbReference type="GO" id="GO:0005525">
    <property type="term" value="F:GTP binding"/>
    <property type="evidence" value="ECO:0007669"/>
    <property type="project" value="InterPro"/>
</dbReference>
<dbReference type="InterPro" id="IPR027417">
    <property type="entry name" value="P-loop_NTPase"/>
</dbReference>
<accession>A0AA35L840</accession>
<evidence type="ECO:0000313" key="6">
    <source>
        <dbReference type="Proteomes" id="UP001178461"/>
    </source>
</evidence>
<gene>
    <name evidence="5" type="ORF">PODLI_1B039878</name>
</gene>
<dbReference type="Pfam" id="PF25496">
    <property type="entry name" value="URGCP"/>
    <property type="match status" value="1"/>
</dbReference>